<evidence type="ECO:0000259" key="1">
    <source>
        <dbReference type="SMART" id="SM01078"/>
    </source>
</evidence>
<comment type="caution">
    <text evidence="2">The sequence shown here is derived from an EMBL/GenBank/DDBJ whole genome shotgun (WGS) entry which is preliminary data.</text>
</comment>
<dbReference type="SMART" id="SM01078">
    <property type="entry name" value="CGGC"/>
    <property type="match status" value="1"/>
</dbReference>
<proteinExistence type="predicted"/>
<feature type="domain" description="CGGC" evidence="1">
    <location>
        <begin position="3"/>
        <end position="107"/>
    </location>
</feature>
<dbReference type="AlphaFoldDB" id="A0A645IHR1"/>
<accession>A0A645IHR1</accession>
<dbReference type="Pfam" id="PF08821">
    <property type="entry name" value="CGGC"/>
    <property type="match status" value="1"/>
</dbReference>
<evidence type="ECO:0000313" key="2">
    <source>
        <dbReference type="EMBL" id="MPN50827.1"/>
    </source>
</evidence>
<sequence>MRKIGIIICSRYQNCGGGKCLRALKERAGAFSIYSPEEEIELVGYSNCGGCPGVNIEYVPGEMIKNGENTIHFATGFVVGYPPCPYMKEFKEFIESRYKINVVIGTHPIPMKYFTEHKKLSYWDKMNIYEIAADLFHDNEPTMKDYD</sequence>
<dbReference type="EMBL" id="VSSQ01115348">
    <property type="protein sequence ID" value="MPN50827.1"/>
    <property type="molecule type" value="Genomic_DNA"/>
</dbReference>
<dbReference type="InterPro" id="IPR014925">
    <property type="entry name" value="CGGC_dom"/>
</dbReference>
<protein>
    <recommendedName>
        <fullName evidence="1">CGGC domain-containing protein</fullName>
    </recommendedName>
</protein>
<name>A0A645IHR1_9ZZZZ</name>
<reference evidence="2" key="1">
    <citation type="submission" date="2019-08" db="EMBL/GenBank/DDBJ databases">
        <authorList>
            <person name="Kucharzyk K."/>
            <person name="Murdoch R.W."/>
            <person name="Higgins S."/>
            <person name="Loffler F."/>
        </authorList>
    </citation>
    <scope>NUCLEOTIDE SEQUENCE</scope>
</reference>
<gene>
    <name evidence="2" type="ORF">SDC9_198466</name>
</gene>
<organism evidence="2">
    <name type="scientific">bioreactor metagenome</name>
    <dbReference type="NCBI Taxonomy" id="1076179"/>
    <lineage>
        <taxon>unclassified sequences</taxon>
        <taxon>metagenomes</taxon>
        <taxon>ecological metagenomes</taxon>
    </lineage>
</organism>